<protein>
    <recommendedName>
        <fullName evidence="4">EamA-like transporter family protein</fullName>
    </recommendedName>
</protein>
<name>A0A2G4YW72_9PROT</name>
<keyword evidence="1" id="KW-1133">Transmembrane helix</keyword>
<dbReference type="PANTHER" id="PTHR34821:SF2">
    <property type="entry name" value="INNER MEMBRANE PROTEIN YDCZ"/>
    <property type="match status" value="1"/>
</dbReference>
<comment type="caution">
    <text evidence="2">The sequence shown here is derived from an EMBL/GenBank/DDBJ whole genome shotgun (WGS) entry which is preliminary data.</text>
</comment>
<evidence type="ECO:0000313" key="2">
    <source>
        <dbReference type="EMBL" id="PHZ85686.1"/>
    </source>
</evidence>
<evidence type="ECO:0000256" key="1">
    <source>
        <dbReference type="SAM" id="Phobius"/>
    </source>
</evidence>
<feature type="transmembrane region" description="Helical" evidence="1">
    <location>
        <begin position="98"/>
        <end position="121"/>
    </location>
</feature>
<dbReference type="PANTHER" id="PTHR34821">
    <property type="entry name" value="INNER MEMBRANE PROTEIN YDCZ"/>
    <property type="match status" value="1"/>
</dbReference>
<feature type="transmembrane region" description="Helical" evidence="1">
    <location>
        <begin position="34"/>
        <end position="57"/>
    </location>
</feature>
<dbReference type="InterPro" id="IPR006750">
    <property type="entry name" value="YdcZ"/>
</dbReference>
<dbReference type="Pfam" id="PF04657">
    <property type="entry name" value="DMT_YdcZ"/>
    <property type="match status" value="1"/>
</dbReference>
<evidence type="ECO:0008006" key="4">
    <source>
        <dbReference type="Google" id="ProtNLM"/>
    </source>
</evidence>
<keyword evidence="1" id="KW-0812">Transmembrane</keyword>
<dbReference type="InParanoid" id="A0A2G4YW72"/>
<dbReference type="Proteomes" id="UP000229730">
    <property type="component" value="Unassembled WGS sequence"/>
</dbReference>
<keyword evidence="3" id="KW-1185">Reference proteome</keyword>
<dbReference type="GO" id="GO:0005886">
    <property type="term" value="C:plasma membrane"/>
    <property type="evidence" value="ECO:0007669"/>
    <property type="project" value="TreeGrafter"/>
</dbReference>
<organism evidence="2 3">
    <name type="scientific">Paremcibacter congregatus</name>
    <dbReference type="NCBI Taxonomy" id="2043170"/>
    <lineage>
        <taxon>Bacteria</taxon>
        <taxon>Pseudomonadati</taxon>
        <taxon>Pseudomonadota</taxon>
        <taxon>Alphaproteobacteria</taxon>
        <taxon>Emcibacterales</taxon>
        <taxon>Emcibacteraceae</taxon>
        <taxon>Paremcibacter</taxon>
    </lineage>
</organism>
<feature type="transmembrane region" description="Helical" evidence="1">
    <location>
        <begin position="133"/>
        <end position="150"/>
    </location>
</feature>
<gene>
    <name evidence="2" type="ORF">CRD36_03080</name>
</gene>
<proteinExistence type="predicted"/>
<feature type="transmembrane region" description="Helical" evidence="1">
    <location>
        <begin position="69"/>
        <end position="92"/>
    </location>
</feature>
<dbReference type="RefSeq" id="WP_099471270.1">
    <property type="nucleotide sequence ID" value="NZ_CAXBMK010000004.1"/>
</dbReference>
<reference evidence="2 3" key="1">
    <citation type="submission" date="2017-10" db="EMBL/GenBank/DDBJ databases">
        <title>Frigbacter circumglobatus gen. nov. sp. nov., isolated from sediment cultured in situ.</title>
        <authorList>
            <person name="Zhao Z."/>
        </authorList>
    </citation>
    <scope>NUCLEOTIDE SEQUENCE [LARGE SCALE GENOMIC DNA]</scope>
    <source>
        <strain evidence="2 3">ZYL</strain>
    </source>
</reference>
<sequence>MNFITMISIALACGMGIALQSGMSGQLGRLLGNPMFATLVVFVVSATIMATVVLTTGVKLPSMMTLRAIPVYLWGAGSLLSAAALTGVYWLMPQMGVPGVMVGVLCGQLLISLLAGHYGWFDMPVVVVTPQKLVGAGLLVLGILLINVEVPG</sequence>
<keyword evidence="1" id="KW-0472">Membrane</keyword>
<accession>A0A2G4YW72</accession>
<dbReference type="AlphaFoldDB" id="A0A2G4YW72"/>
<dbReference type="EMBL" id="PDEM01000009">
    <property type="protein sequence ID" value="PHZ85686.1"/>
    <property type="molecule type" value="Genomic_DNA"/>
</dbReference>
<evidence type="ECO:0000313" key="3">
    <source>
        <dbReference type="Proteomes" id="UP000229730"/>
    </source>
</evidence>